<dbReference type="Proteomes" id="UP001157974">
    <property type="component" value="Unassembled WGS sequence"/>
</dbReference>
<dbReference type="Pfam" id="PF08544">
    <property type="entry name" value="GHMP_kinases_C"/>
    <property type="match status" value="1"/>
</dbReference>
<comment type="caution">
    <text evidence="13">The sequence shown here is derived from an EMBL/GenBank/DDBJ whole genome shotgun (WGS) entry which is preliminary data.</text>
</comment>
<evidence type="ECO:0000259" key="11">
    <source>
        <dbReference type="Pfam" id="PF08544"/>
    </source>
</evidence>
<evidence type="ECO:0000256" key="6">
    <source>
        <dbReference type="ARBA" id="ARBA00022777"/>
    </source>
</evidence>
<accession>A0AAV8UKV2</accession>
<evidence type="ECO:0000259" key="10">
    <source>
        <dbReference type="Pfam" id="PF00288"/>
    </source>
</evidence>
<feature type="domain" description="GHMP kinase C-terminal" evidence="11">
    <location>
        <begin position="285"/>
        <end position="365"/>
    </location>
</feature>
<keyword evidence="2" id="KW-0963">Cytoplasm</keyword>
<dbReference type="EMBL" id="JAMWBK010000010">
    <property type="protein sequence ID" value="KAJ8901887.1"/>
    <property type="molecule type" value="Genomic_DNA"/>
</dbReference>
<dbReference type="FunFam" id="3.30.70.890:FF:000001">
    <property type="entry name" value="Galactokinase"/>
    <property type="match status" value="1"/>
</dbReference>
<evidence type="ECO:0000313" key="14">
    <source>
        <dbReference type="Proteomes" id="UP001157974"/>
    </source>
</evidence>
<dbReference type="PANTHER" id="PTHR10457">
    <property type="entry name" value="MEVALONATE KINASE/GALACTOKINASE"/>
    <property type="match status" value="1"/>
</dbReference>
<dbReference type="InterPro" id="IPR019539">
    <property type="entry name" value="GalKase_N"/>
</dbReference>
<dbReference type="PANTHER" id="PTHR10457:SF7">
    <property type="entry name" value="GALACTOKINASE-RELATED"/>
    <property type="match status" value="1"/>
</dbReference>
<keyword evidence="7" id="KW-0067">ATP-binding</keyword>
<sequence length="389" mass="41929">MTTTDAISRAKALFKSKFGADAEVGGAAPGRVNLIGEHTDYCDGFVFPLALQFSTVVLGRKNPEHAGTVIVCSEAQNQETIEFAMLDGMKAGEPAWTNYIRGMVSIYRENGFDVPGFDAVVCTDVPIGGGVSSSAAFEMSSGIFIEELCKKTVEKETRALWGQKCEHTFVGLMCGIMDQMISSKATLGHALLIDCRSLECEEVPLTDPGVSVVVCNSNVKHTLTGSEYPDRVRQCKAVASAIGVKALRDATMESLNSVKDKLSDVEYRRGRHVITEDNRVLDCKDALISKDYPKVGTLMTASHASLRDDYEVSIPEIDFLVELANSFPGVFGSRITGGGFGGCTVTLVKTENANALMEKMSQDYHARFGVKVSSFITSPGSGAHRVDMS</sequence>
<keyword evidence="9" id="KW-0119">Carbohydrate metabolism</keyword>
<dbReference type="NCBIfam" id="TIGR00131">
    <property type="entry name" value="gal_kin"/>
    <property type="match status" value="1"/>
</dbReference>
<proteinExistence type="inferred from homology"/>
<dbReference type="GO" id="GO:0006012">
    <property type="term" value="P:galactose metabolic process"/>
    <property type="evidence" value="ECO:0007669"/>
    <property type="project" value="InterPro"/>
</dbReference>
<keyword evidence="4" id="KW-0479">Metal-binding</keyword>
<keyword evidence="8" id="KW-0460">Magnesium</keyword>
<feature type="domain" description="GHMP kinase N-terminal" evidence="10">
    <location>
        <begin position="98"/>
        <end position="182"/>
    </location>
</feature>
<name>A0AAV8UKV2_9RHOD</name>
<reference evidence="13 14" key="1">
    <citation type="journal article" date="2023" name="Nat. Commun.">
        <title>Origin of minicircular mitochondrial genomes in red algae.</title>
        <authorList>
            <person name="Lee Y."/>
            <person name="Cho C.H."/>
            <person name="Lee Y.M."/>
            <person name="Park S.I."/>
            <person name="Yang J.H."/>
            <person name="West J.A."/>
            <person name="Bhattacharya D."/>
            <person name="Yoon H.S."/>
        </authorList>
    </citation>
    <scope>NUCLEOTIDE SEQUENCE [LARGE SCALE GENOMIC DNA]</scope>
    <source>
        <strain evidence="13 14">CCMP1338</strain>
        <tissue evidence="13">Whole cell</tissue>
    </source>
</reference>
<protein>
    <recommendedName>
        <fullName evidence="15">Galactokinase</fullName>
    </recommendedName>
</protein>
<evidence type="ECO:0000256" key="5">
    <source>
        <dbReference type="ARBA" id="ARBA00022741"/>
    </source>
</evidence>
<dbReference type="Gene3D" id="3.30.70.890">
    <property type="entry name" value="GHMP kinase, C-terminal domain"/>
    <property type="match status" value="1"/>
</dbReference>
<evidence type="ECO:0000313" key="13">
    <source>
        <dbReference type="EMBL" id="KAJ8901887.1"/>
    </source>
</evidence>
<evidence type="ECO:0000256" key="3">
    <source>
        <dbReference type="ARBA" id="ARBA00022679"/>
    </source>
</evidence>
<dbReference type="GO" id="GO:0004335">
    <property type="term" value="F:galactokinase activity"/>
    <property type="evidence" value="ECO:0007669"/>
    <property type="project" value="InterPro"/>
</dbReference>
<dbReference type="InterPro" id="IPR020568">
    <property type="entry name" value="Ribosomal_Su5_D2-typ_SF"/>
</dbReference>
<dbReference type="GO" id="GO:0046872">
    <property type="term" value="F:metal ion binding"/>
    <property type="evidence" value="ECO:0007669"/>
    <property type="project" value="UniProtKB-KW"/>
</dbReference>
<dbReference type="InterPro" id="IPR013750">
    <property type="entry name" value="GHMP_kinase_C_dom"/>
</dbReference>
<dbReference type="InterPro" id="IPR000705">
    <property type="entry name" value="Galactokinase"/>
</dbReference>
<dbReference type="InterPro" id="IPR006204">
    <property type="entry name" value="GHMP_kinase_N_dom"/>
</dbReference>
<comment type="similarity">
    <text evidence="1">Belongs to the GHMP kinase family. GalK subfamily.</text>
</comment>
<dbReference type="AlphaFoldDB" id="A0AAV8UKV2"/>
<gene>
    <name evidence="13" type="ORF">NDN08_004092</name>
</gene>
<evidence type="ECO:0000256" key="4">
    <source>
        <dbReference type="ARBA" id="ARBA00022723"/>
    </source>
</evidence>
<evidence type="ECO:0008006" key="15">
    <source>
        <dbReference type="Google" id="ProtNLM"/>
    </source>
</evidence>
<keyword evidence="3" id="KW-0808">Transferase</keyword>
<dbReference type="FunFam" id="3.30.230.10:FF:000017">
    <property type="entry name" value="Galactokinase"/>
    <property type="match status" value="1"/>
</dbReference>
<dbReference type="PRINTS" id="PR00473">
    <property type="entry name" value="GALCTOKINASE"/>
</dbReference>
<dbReference type="PIRSF" id="PIRSF000530">
    <property type="entry name" value="Galactokinase"/>
    <property type="match status" value="1"/>
</dbReference>
<dbReference type="GO" id="GO:0005524">
    <property type="term" value="F:ATP binding"/>
    <property type="evidence" value="ECO:0007669"/>
    <property type="project" value="UniProtKB-KW"/>
</dbReference>
<dbReference type="SUPFAM" id="SSF54211">
    <property type="entry name" value="Ribosomal protein S5 domain 2-like"/>
    <property type="match status" value="1"/>
</dbReference>
<evidence type="ECO:0000256" key="2">
    <source>
        <dbReference type="ARBA" id="ARBA00022490"/>
    </source>
</evidence>
<feature type="domain" description="Galactokinase N-terminal" evidence="12">
    <location>
        <begin position="13"/>
        <end position="61"/>
    </location>
</feature>
<organism evidence="13 14">
    <name type="scientific">Rhodosorus marinus</name>
    <dbReference type="NCBI Taxonomy" id="101924"/>
    <lineage>
        <taxon>Eukaryota</taxon>
        <taxon>Rhodophyta</taxon>
        <taxon>Stylonematophyceae</taxon>
        <taxon>Stylonematales</taxon>
        <taxon>Stylonemataceae</taxon>
        <taxon>Rhodosorus</taxon>
    </lineage>
</organism>
<evidence type="ECO:0000256" key="1">
    <source>
        <dbReference type="ARBA" id="ARBA00006566"/>
    </source>
</evidence>
<dbReference type="PRINTS" id="PR00959">
    <property type="entry name" value="MEVGALKINASE"/>
</dbReference>
<evidence type="ECO:0000256" key="7">
    <source>
        <dbReference type="ARBA" id="ARBA00022840"/>
    </source>
</evidence>
<keyword evidence="6" id="KW-0418">Kinase</keyword>
<dbReference type="Pfam" id="PF10509">
    <property type="entry name" value="GalKase_gal_bdg"/>
    <property type="match status" value="1"/>
</dbReference>
<dbReference type="Gene3D" id="3.30.230.10">
    <property type="match status" value="1"/>
</dbReference>
<keyword evidence="14" id="KW-1185">Reference proteome</keyword>
<evidence type="ECO:0000256" key="8">
    <source>
        <dbReference type="ARBA" id="ARBA00022842"/>
    </source>
</evidence>
<dbReference type="Pfam" id="PF00288">
    <property type="entry name" value="GHMP_kinases_N"/>
    <property type="match status" value="1"/>
</dbReference>
<evidence type="ECO:0000256" key="9">
    <source>
        <dbReference type="ARBA" id="ARBA00023277"/>
    </source>
</evidence>
<dbReference type="InterPro" id="IPR036554">
    <property type="entry name" value="GHMP_kinase_C_sf"/>
</dbReference>
<evidence type="ECO:0000259" key="12">
    <source>
        <dbReference type="Pfam" id="PF10509"/>
    </source>
</evidence>
<dbReference type="InterPro" id="IPR006206">
    <property type="entry name" value="Mevalonate/galactokinase"/>
</dbReference>
<dbReference type="SUPFAM" id="SSF55060">
    <property type="entry name" value="GHMP Kinase, C-terminal domain"/>
    <property type="match status" value="1"/>
</dbReference>
<dbReference type="InterPro" id="IPR014721">
    <property type="entry name" value="Ribsml_uS5_D2-typ_fold_subgr"/>
</dbReference>
<dbReference type="PROSITE" id="PS00106">
    <property type="entry name" value="GALACTOKINASE"/>
    <property type="match status" value="1"/>
</dbReference>
<dbReference type="GO" id="GO:0005829">
    <property type="term" value="C:cytosol"/>
    <property type="evidence" value="ECO:0007669"/>
    <property type="project" value="TreeGrafter"/>
</dbReference>
<keyword evidence="5" id="KW-0547">Nucleotide-binding</keyword>
<dbReference type="InterPro" id="IPR019741">
    <property type="entry name" value="Galactokinase_CS"/>
</dbReference>